<proteinExistence type="predicted"/>
<sequence length="195" mass="19964">MGSNPWVPDAPDAPQAPSEQDPALEVAYRAWAPGAEVRVGDRLGRVDAPDGGLWVVGAHGGAGASTWAGLLGAGDAGRAWPAPPAGSVARALVVARTSAAGLAAARAAALEWLAGDCPGVELVGLLLGADAPGRRTPRALSAALEETSGAFPMVVRVGWQEAWRLAADPGQARRSRSIRVRRVVRAISKITTDES</sequence>
<gene>
    <name evidence="2" type="ORF">SAMN05216246_11241</name>
</gene>
<evidence type="ECO:0000256" key="1">
    <source>
        <dbReference type="SAM" id="MobiDB-lite"/>
    </source>
</evidence>
<dbReference type="RefSeq" id="WP_143163892.1">
    <property type="nucleotide sequence ID" value="NZ_FQYL01000012.1"/>
</dbReference>
<organism evidence="2 3">
    <name type="scientific">Actinomyces denticolens</name>
    <dbReference type="NCBI Taxonomy" id="52767"/>
    <lineage>
        <taxon>Bacteria</taxon>
        <taxon>Bacillati</taxon>
        <taxon>Actinomycetota</taxon>
        <taxon>Actinomycetes</taxon>
        <taxon>Actinomycetales</taxon>
        <taxon>Actinomycetaceae</taxon>
        <taxon>Actinomyces</taxon>
    </lineage>
</organism>
<protein>
    <submittedName>
        <fullName evidence="2">Uncharacterized protein</fullName>
    </submittedName>
</protein>
<feature type="region of interest" description="Disordered" evidence="1">
    <location>
        <begin position="1"/>
        <end position="21"/>
    </location>
</feature>
<comment type="caution">
    <text evidence="2">The sequence shown here is derived from an EMBL/GenBank/DDBJ whole genome shotgun (WGS) entry which is preliminary data.</text>
</comment>
<dbReference type="InterPro" id="IPR046609">
    <property type="entry name" value="DUF6668"/>
</dbReference>
<dbReference type="EMBL" id="FQYL01000012">
    <property type="protein sequence ID" value="SHJ13855.1"/>
    <property type="molecule type" value="Genomic_DNA"/>
</dbReference>
<keyword evidence="3" id="KW-1185">Reference proteome</keyword>
<dbReference type="Proteomes" id="UP000184390">
    <property type="component" value="Unassembled WGS sequence"/>
</dbReference>
<evidence type="ECO:0000313" key="2">
    <source>
        <dbReference type="EMBL" id="SHJ13855.1"/>
    </source>
</evidence>
<accession>A0ABY1IGG4</accession>
<reference evidence="2 3" key="1">
    <citation type="submission" date="2016-11" db="EMBL/GenBank/DDBJ databases">
        <authorList>
            <person name="Varghese N."/>
            <person name="Submissions S."/>
        </authorList>
    </citation>
    <scope>NUCLEOTIDE SEQUENCE [LARGE SCALE GENOMIC DNA]</scope>
    <source>
        <strain evidence="2 3">PA</strain>
    </source>
</reference>
<evidence type="ECO:0000313" key="3">
    <source>
        <dbReference type="Proteomes" id="UP000184390"/>
    </source>
</evidence>
<name>A0ABY1IGG4_9ACTO</name>
<dbReference type="Pfam" id="PF20373">
    <property type="entry name" value="DUF6668"/>
    <property type="match status" value="1"/>
</dbReference>